<dbReference type="Proteomes" id="UP001586593">
    <property type="component" value="Unassembled WGS sequence"/>
</dbReference>
<protein>
    <submittedName>
        <fullName evidence="1">Uncharacterized protein</fullName>
    </submittedName>
</protein>
<dbReference type="EMBL" id="JAZHXJ010000346">
    <property type="protein sequence ID" value="KAL1864155.1"/>
    <property type="molecule type" value="Genomic_DNA"/>
</dbReference>
<proteinExistence type="predicted"/>
<reference evidence="1 2" key="1">
    <citation type="journal article" date="2024" name="Commun. Biol.">
        <title>Comparative genomic analysis of thermophilic fungi reveals convergent evolutionary adaptations and gene losses.</title>
        <authorList>
            <person name="Steindorff A.S."/>
            <person name="Aguilar-Pontes M.V."/>
            <person name="Robinson A.J."/>
            <person name="Andreopoulos B."/>
            <person name="LaButti K."/>
            <person name="Kuo A."/>
            <person name="Mondo S."/>
            <person name="Riley R."/>
            <person name="Otillar R."/>
            <person name="Haridas S."/>
            <person name="Lipzen A."/>
            <person name="Grimwood J."/>
            <person name="Schmutz J."/>
            <person name="Clum A."/>
            <person name="Reid I.D."/>
            <person name="Moisan M.C."/>
            <person name="Butler G."/>
            <person name="Nguyen T.T.M."/>
            <person name="Dewar K."/>
            <person name="Conant G."/>
            <person name="Drula E."/>
            <person name="Henrissat B."/>
            <person name="Hansel C."/>
            <person name="Singer S."/>
            <person name="Hutchinson M.I."/>
            <person name="de Vries R.P."/>
            <person name="Natvig D.O."/>
            <person name="Powell A.J."/>
            <person name="Tsang A."/>
            <person name="Grigoriev I.V."/>
        </authorList>
    </citation>
    <scope>NUCLEOTIDE SEQUENCE [LARGE SCALE GENOMIC DNA]</scope>
    <source>
        <strain evidence="1 2">ATCC 24622</strain>
    </source>
</reference>
<comment type="caution">
    <text evidence="1">The sequence shown here is derived from an EMBL/GenBank/DDBJ whole genome shotgun (WGS) entry which is preliminary data.</text>
</comment>
<name>A0ABR3WKQ5_9PEZI</name>
<evidence type="ECO:0000313" key="2">
    <source>
        <dbReference type="Proteomes" id="UP001586593"/>
    </source>
</evidence>
<gene>
    <name evidence="1" type="ORF">VTK73DRAFT_6153</name>
</gene>
<evidence type="ECO:0000313" key="1">
    <source>
        <dbReference type="EMBL" id="KAL1864155.1"/>
    </source>
</evidence>
<sequence length="114" mass="12487">MRAARALNDGIWGIGDCTNLDRRKQMNHLGMQVEVLSFNLRNALRQRTGPLLAYHPPPHDVLFMRLGGRAGIGQMPELLAGDVPKVFEGTLTPELARAWLGEQLRSWSGQGGGG</sequence>
<organism evidence="1 2">
    <name type="scientific">Phialemonium thermophilum</name>
    <dbReference type="NCBI Taxonomy" id="223376"/>
    <lineage>
        <taxon>Eukaryota</taxon>
        <taxon>Fungi</taxon>
        <taxon>Dikarya</taxon>
        <taxon>Ascomycota</taxon>
        <taxon>Pezizomycotina</taxon>
        <taxon>Sordariomycetes</taxon>
        <taxon>Sordariomycetidae</taxon>
        <taxon>Cephalothecales</taxon>
        <taxon>Cephalothecaceae</taxon>
        <taxon>Phialemonium</taxon>
    </lineage>
</organism>
<accession>A0ABR3WKQ5</accession>
<keyword evidence="2" id="KW-1185">Reference proteome</keyword>